<dbReference type="RefSeq" id="XP_027619559.1">
    <property type="nucleotide sequence ID" value="XM_027763758.1"/>
</dbReference>
<evidence type="ECO:0000313" key="2">
    <source>
        <dbReference type="Proteomes" id="UP000287166"/>
    </source>
</evidence>
<proteinExistence type="predicted"/>
<organism evidence="1 2">
    <name type="scientific">Sparassis crispa</name>
    <dbReference type="NCBI Taxonomy" id="139825"/>
    <lineage>
        <taxon>Eukaryota</taxon>
        <taxon>Fungi</taxon>
        <taxon>Dikarya</taxon>
        <taxon>Basidiomycota</taxon>
        <taxon>Agaricomycotina</taxon>
        <taxon>Agaricomycetes</taxon>
        <taxon>Polyporales</taxon>
        <taxon>Sparassidaceae</taxon>
        <taxon>Sparassis</taxon>
    </lineage>
</organism>
<dbReference type="AlphaFoldDB" id="A0A401H2G6"/>
<dbReference type="Proteomes" id="UP000287166">
    <property type="component" value="Unassembled WGS sequence"/>
</dbReference>
<dbReference type="InParanoid" id="A0A401H2G6"/>
<dbReference type="EMBL" id="BFAD01000014">
    <property type="protein sequence ID" value="GBE88646.1"/>
    <property type="molecule type" value="Genomic_DNA"/>
</dbReference>
<evidence type="ECO:0000313" key="1">
    <source>
        <dbReference type="EMBL" id="GBE88646.1"/>
    </source>
</evidence>
<sequence length="66" mass="7540">MYLPEGMPLEDALKLFTAGDLLKLTKAITDLDDVALLLNKSWEKDIEMTYIDNAEREKAKYAFDSI</sequence>
<gene>
    <name evidence="1" type="ORF">SCP_1400510</name>
</gene>
<keyword evidence="2" id="KW-1185">Reference proteome</keyword>
<accession>A0A401H2G6</accession>
<comment type="caution">
    <text evidence="1">The sequence shown here is derived from an EMBL/GenBank/DDBJ whole genome shotgun (WGS) entry which is preliminary data.</text>
</comment>
<protein>
    <submittedName>
        <fullName evidence="1">Uncharacterized protein</fullName>
    </submittedName>
</protein>
<reference evidence="1 2" key="1">
    <citation type="journal article" date="2018" name="Sci. Rep.">
        <title>Genome sequence of the cauliflower mushroom Sparassis crispa (Hanabiratake) and its association with beneficial usage.</title>
        <authorList>
            <person name="Kiyama R."/>
            <person name="Furutani Y."/>
            <person name="Kawaguchi K."/>
            <person name="Nakanishi T."/>
        </authorList>
    </citation>
    <scope>NUCLEOTIDE SEQUENCE [LARGE SCALE GENOMIC DNA]</scope>
</reference>
<dbReference type="GeneID" id="38785563"/>
<name>A0A401H2G6_9APHY</name>